<evidence type="ECO:0000313" key="2">
    <source>
        <dbReference type="EMBL" id="CDP33819.1"/>
    </source>
</evidence>
<proteinExistence type="predicted"/>
<gene>
    <name evidence="2" type="ORF">GNLVRS02_ARAD1A18238g</name>
</gene>
<accession>A0A060SZ76</accession>
<feature type="region of interest" description="Disordered" evidence="1">
    <location>
        <begin position="1"/>
        <end position="21"/>
    </location>
</feature>
<name>A0A060SZ76_BLAAD</name>
<dbReference type="AlphaFoldDB" id="A0A060SZ76"/>
<evidence type="ECO:0000256" key="1">
    <source>
        <dbReference type="SAM" id="MobiDB-lite"/>
    </source>
</evidence>
<feature type="compositionally biased region" description="Polar residues" evidence="1">
    <location>
        <begin position="7"/>
        <end position="21"/>
    </location>
</feature>
<reference evidence="2" key="1">
    <citation type="submission" date="2014-02" db="EMBL/GenBank/DDBJ databases">
        <authorList>
            <person name="Genoscope - CEA"/>
        </authorList>
    </citation>
    <scope>NUCLEOTIDE SEQUENCE</scope>
    <source>
        <strain evidence="2">LS3</strain>
    </source>
</reference>
<dbReference type="EMBL" id="HG937691">
    <property type="protein sequence ID" value="CDP33819.1"/>
    <property type="molecule type" value="Genomic_DNA"/>
</dbReference>
<organism evidence="2">
    <name type="scientific">Blastobotrys adeninivorans</name>
    <name type="common">Yeast</name>
    <name type="synonym">Arxula adeninivorans</name>
    <dbReference type="NCBI Taxonomy" id="409370"/>
    <lineage>
        <taxon>Eukaryota</taxon>
        <taxon>Fungi</taxon>
        <taxon>Dikarya</taxon>
        <taxon>Ascomycota</taxon>
        <taxon>Saccharomycotina</taxon>
        <taxon>Dipodascomycetes</taxon>
        <taxon>Dipodascales</taxon>
        <taxon>Trichomonascaceae</taxon>
        <taxon>Blastobotrys</taxon>
    </lineage>
</organism>
<reference evidence="2" key="2">
    <citation type="submission" date="2014-06" db="EMBL/GenBank/DDBJ databases">
        <title>The complete genome of Blastobotrys (Arxula) adeninivorans LS3 - a yeast of biotechnological interest.</title>
        <authorList>
            <person name="Kunze G."/>
            <person name="Gaillardin C."/>
            <person name="Czernicka M."/>
            <person name="Durrens P."/>
            <person name="Martin T."/>
            <person name="Boer E."/>
            <person name="Gabaldon T."/>
            <person name="Cruz J."/>
            <person name="Talla E."/>
            <person name="Marck C."/>
            <person name="Goffeau A."/>
            <person name="Barbe V."/>
            <person name="Baret P."/>
            <person name="Baronian K."/>
            <person name="Beier S."/>
            <person name="Bleykasten C."/>
            <person name="Bode R."/>
            <person name="Casaregola S."/>
            <person name="Despons L."/>
            <person name="Fairhead C."/>
            <person name="Giersberg M."/>
            <person name="Gierski P."/>
            <person name="Hahnel U."/>
            <person name="Hartmann A."/>
            <person name="Jankowska D."/>
            <person name="Jubin C."/>
            <person name="Jung P."/>
            <person name="Lafontaine I."/>
            <person name="Leh-Louis V."/>
            <person name="Lemaire M."/>
            <person name="Marcet-Houben M."/>
            <person name="Mascher M."/>
            <person name="Morel G."/>
            <person name="Richard G.-F."/>
            <person name="Riechen J."/>
            <person name="Sacerdot C."/>
            <person name="Sarkar A."/>
            <person name="Savel G."/>
            <person name="Schacherer J."/>
            <person name="Sherman D."/>
            <person name="Straub M.-L."/>
            <person name="Stein N."/>
            <person name="Thierry A."/>
            <person name="Trautwein-Schult A."/>
            <person name="Westhof E."/>
            <person name="Worch S."/>
            <person name="Dujon B."/>
            <person name="Souciet J.-L."/>
            <person name="Wincker P."/>
            <person name="Scholz U."/>
            <person name="Neuveglise N."/>
        </authorList>
    </citation>
    <scope>NUCLEOTIDE SEQUENCE</scope>
    <source>
        <strain evidence="2">LS3</strain>
    </source>
</reference>
<protein>
    <submittedName>
        <fullName evidence="2">ARAD1A18238p</fullName>
    </submittedName>
</protein>
<sequence length="201" mass="22811">MDIINNKMDTLSTSPSKQFGGTSPLEGLNSYLDSKAPLDNSKHNMTASEMADYIVGNPDLYFQLKRDLESRGFDFLEENTVSKEDLTTCVQMLRTGIANIPFDPKYLESFQSDVEGLIADISHIVEIPVYRSPVTEAQKRLSACANHAIKRRLPSDVKTSALVKKTNYLNEIWVALSKELIPEHVIPWTERTTRRPSYWNK</sequence>